<protein>
    <submittedName>
        <fullName evidence="3 5">C6 transcription factor</fullName>
    </submittedName>
</protein>
<dbReference type="Proteomes" id="UP000504638">
    <property type="component" value="Unplaced"/>
</dbReference>
<dbReference type="Pfam" id="PF11951">
    <property type="entry name" value="Fungal_trans_2"/>
    <property type="match status" value="1"/>
</dbReference>
<reference evidence="5" key="3">
    <citation type="submission" date="2025-04" db="UniProtKB">
        <authorList>
            <consortium name="RefSeq"/>
        </authorList>
    </citation>
    <scope>IDENTIFICATION</scope>
    <source>
        <strain evidence="5">CBS 781.70</strain>
    </source>
</reference>
<organism evidence="3">
    <name type="scientific">Eremomyces bilateralis CBS 781.70</name>
    <dbReference type="NCBI Taxonomy" id="1392243"/>
    <lineage>
        <taxon>Eukaryota</taxon>
        <taxon>Fungi</taxon>
        <taxon>Dikarya</taxon>
        <taxon>Ascomycota</taxon>
        <taxon>Pezizomycotina</taxon>
        <taxon>Dothideomycetes</taxon>
        <taxon>Dothideomycetes incertae sedis</taxon>
        <taxon>Eremomycetales</taxon>
        <taxon>Eremomycetaceae</taxon>
        <taxon>Eremomyces</taxon>
    </lineage>
</organism>
<evidence type="ECO:0000313" key="3">
    <source>
        <dbReference type="EMBL" id="KAF1816221.1"/>
    </source>
</evidence>
<evidence type="ECO:0000313" key="5">
    <source>
        <dbReference type="RefSeq" id="XP_033537852.1"/>
    </source>
</evidence>
<keyword evidence="2" id="KW-0539">Nucleus</keyword>
<evidence type="ECO:0000313" key="4">
    <source>
        <dbReference type="Proteomes" id="UP000504638"/>
    </source>
</evidence>
<dbReference type="EMBL" id="ML975150">
    <property type="protein sequence ID" value="KAF1816221.1"/>
    <property type="molecule type" value="Genomic_DNA"/>
</dbReference>
<gene>
    <name evidence="3 5" type="ORF">P152DRAFT_114573</name>
</gene>
<dbReference type="GO" id="GO:0005634">
    <property type="term" value="C:nucleus"/>
    <property type="evidence" value="ECO:0007669"/>
    <property type="project" value="UniProtKB-SubCell"/>
</dbReference>
<dbReference type="GO" id="GO:0000976">
    <property type="term" value="F:transcription cis-regulatory region binding"/>
    <property type="evidence" value="ECO:0007669"/>
    <property type="project" value="TreeGrafter"/>
</dbReference>
<dbReference type="PANTHER" id="PTHR37534:SF38">
    <property type="entry name" value="ZN(2)-C6 FUNGAL-TYPE DOMAIN-CONTAINING PROTEIN"/>
    <property type="match status" value="1"/>
</dbReference>
<reference evidence="3 5" key="1">
    <citation type="submission" date="2020-01" db="EMBL/GenBank/DDBJ databases">
        <authorList>
            <consortium name="DOE Joint Genome Institute"/>
            <person name="Haridas S."/>
            <person name="Albert R."/>
            <person name="Binder M."/>
            <person name="Bloem J."/>
            <person name="Labutti K."/>
            <person name="Salamov A."/>
            <person name="Andreopoulos B."/>
            <person name="Baker S.E."/>
            <person name="Barry K."/>
            <person name="Bills G."/>
            <person name="Bluhm B.H."/>
            <person name="Cannon C."/>
            <person name="Castanera R."/>
            <person name="Culley D.E."/>
            <person name="Daum C."/>
            <person name="Ezra D."/>
            <person name="Gonzalez J.B."/>
            <person name="Henrissat B."/>
            <person name="Kuo A."/>
            <person name="Liang C."/>
            <person name="Lipzen A."/>
            <person name="Lutzoni F."/>
            <person name="Magnuson J."/>
            <person name="Mondo S."/>
            <person name="Nolan M."/>
            <person name="Ohm R."/>
            <person name="Pangilinan J."/>
            <person name="Park H.-J."/>
            <person name="Ramirez L."/>
            <person name="Alfaro M."/>
            <person name="Sun H."/>
            <person name="Tritt A."/>
            <person name="Yoshinaga Y."/>
            <person name="Zwiers L.-H."/>
            <person name="Turgeon B.G."/>
            <person name="Goodwin S.B."/>
            <person name="Spatafora J.W."/>
            <person name="Crous P.W."/>
            <person name="Grigoriev I.V."/>
        </authorList>
    </citation>
    <scope>NUCLEOTIDE SEQUENCE</scope>
    <source>
        <strain evidence="3 5">CBS 781.70</strain>
    </source>
</reference>
<dbReference type="GO" id="GO:0045944">
    <property type="term" value="P:positive regulation of transcription by RNA polymerase II"/>
    <property type="evidence" value="ECO:0007669"/>
    <property type="project" value="TreeGrafter"/>
</dbReference>
<dbReference type="GO" id="GO:0003700">
    <property type="term" value="F:DNA-binding transcription factor activity"/>
    <property type="evidence" value="ECO:0007669"/>
    <property type="project" value="TreeGrafter"/>
</dbReference>
<dbReference type="AlphaFoldDB" id="A0A6G1GEA6"/>
<reference evidence="5" key="2">
    <citation type="submission" date="2020-04" db="EMBL/GenBank/DDBJ databases">
        <authorList>
            <consortium name="NCBI Genome Project"/>
        </authorList>
    </citation>
    <scope>NUCLEOTIDE SEQUENCE</scope>
    <source>
        <strain evidence="5">CBS 781.70</strain>
    </source>
</reference>
<sequence>MSHTTNRADLILTFGIGNHCIKNNVTCEGYPPRDYWQSGRQRLMKVARRNSHESPRTLPTLIDGVENDMDWLLLNHFQLGVSKVLSLCMERNNPFKELFMPMAMQHKGLMHSLLCLAGTHLITKDKEANLVAYQERQSHHYSLALQILRTDTNLANARGGDQKVIIDDPTTAQTVLLCLNTITAGDVSGEYRTHMDIARFAMQRSNAYNNDFRGFIYEFFVYHDVSNSITAVDRPNILMSEDFQLPEYMMQQPALGNFLGVMDGLFLCMSRIRSLRDRVRARSQSGEKPVVDFQILSEAQGIDQELRDWTSTQPLDSPRWTLSMLYRQCTWIYLHRTILPSVPNAQLSMAVEEGLAFLRHLPSDSSTQSLVLMPLFLLGCAAFDETQRPTICEAFDNLMTFSSLGNIVHARKILGEVWRRMDAGLDSWDWESIIQEMGLDFLIT</sequence>
<keyword evidence="4" id="KW-1185">Reference proteome</keyword>
<proteinExistence type="predicted"/>
<dbReference type="PANTHER" id="PTHR37534">
    <property type="entry name" value="TRANSCRIPTIONAL ACTIVATOR PROTEIN UGA3"/>
    <property type="match status" value="1"/>
</dbReference>
<evidence type="ECO:0000256" key="2">
    <source>
        <dbReference type="ARBA" id="ARBA00023242"/>
    </source>
</evidence>
<dbReference type="OrthoDB" id="5333823at2759"/>
<comment type="subcellular location">
    <subcellularLocation>
        <location evidence="1">Nucleus</location>
    </subcellularLocation>
</comment>
<dbReference type="GeneID" id="54414226"/>
<accession>A0A6G1GEA6</accession>
<dbReference type="InterPro" id="IPR021858">
    <property type="entry name" value="Fun_TF"/>
</dbReference>
<dbReference type="RefSeq" id="XP_033537852.1">
    <property type="nucleotide sequence ID" value="XM_033673656.1"/>
</dbReference>
<evidence type="ECO:0000256" key="1">
    <source>
        <dbReference type="ARBA" id="ARBA00004123"/>
    </source>
</evidence>
<name>A0A6G1GEA6_9PEZI</name>